<gene>
    <name evidence="3" type="ORF">FHS76_003554</name>
</gene>
<dbReference type="Gene3D" id="3.40.50.1820">
    <property type="entry name" value="alpha/beta hydrolase"/>
    <property type="match status" value="1"/>
</dbReference>
<evidence type="ECO:0000256" key="1">
    <source>
        <dbReference type="ARBA" id="ARBA00022801"/>
    </source>
</evidence>
<dbReference type="EC" id="3.5.1.9" evidence="3"/>
<keyword evidence="4" id="KW-1185">Reference proteome</keyword>
<dbReference type="EMBL" id="JACIJG010000016">
    <property type="protein sequence ID" value="MBB5703645.1"/>
    <property type="molecule type" value="Genomic_DNA"/>
</dbReference>
<name>A0A7W9AZU7_9HYPH</name>
<proteinExistence type="predicted"/>
<comment type="caution">
    <text evidence="3">The sequence shown here is derived from an EMBL/GenBank/DDBJ whole genome shotgun (WGS) entry which is preliminary data.</text>
</comment>
<evidence type="ECO:0000313" key="3">
    <source>
        <dbReference type="EMBL" id="MBB5703645.1"/>
    </source>
</evidence>
<reference evidence="3 4" key="1">
    <citation type="submission" date="2020-08" db="EMBL/GenBank/DDBJ databases">
        <title>Genomic Encyclopedia of Type Strains, Phase IV (KMG-IV): sequencing the most valuable type-strain genomes for metagenomic binning, comparative biology and taxonomic classification.</title>
        <authorList>
            <person name="Goeker M."/>
        </authorList>
    </citation>
    <scope>NUCLEOTIDE SEQUENCE [LARGE SCALE GENOMIC DNA]</scope>
    <source>
        <strain evidence="3 4">DSM 26944</strain>
    </source>
</reference>
<dbReference type="InterPro" id="IPR029058">
    <property type="entry name" value="AB_hydrolase_fold"/>
</dbReference>
<dbReference type="GO" id="GO:0004061">
    <property type="term" value="F:arylformamidase activity"/>
    <property type="evidence" value="ECO:0007669"/>
    <property type="project" value="UniProtKB-EC"/>
</dbReference>
<dbReference type="Pfam" id="PF20434">
    <property type="entry name" value="BD-FAE"/>
    <property type="match status" value="1"/>
</dbReference>
<accession>A0A7W9AZU7</accession>
<feature type="domain" description="BD-FAE-like" evidence="2">
    <location>
        <begin position="72"/>
        <end position="164"/>
    </location>
</feature>
<evidence type="ECO:0000259" key="2">
    <source>
        <dbReference type="Pfam" id="PF20434"/>
    </source>
</evidence>
<dbReference type="PANTHER" id="PTHR48081">
    <property type="entry name" value="AB HYDROLASE SUPERFAMILY PROTEIN C4A8.06C"/>
    <property type="match status" value="1"/>
</dbReference>
<organism evidence="3 4">
    <name type="scientific">Brucella daejeonensis</name>
    <dbReference type="NCBI Taxonomy" id="659015"/>
    <lineage>
        <taxon>Bacteria</taxon>
        <taxon>Pseudomonadati</taxon>
        <taxon>Pseudomonadota</taxon>
        <taxon>Alphaproteobacteria</taxon>
        <taxon>Hyphomicrobiales</taxon>
        <taxon>Brucellaceae</taxon>
        <taxon>Brucella/Ochrobactrum group</taxon>
        <taxon>Brucella</taxon>
    </lineage>
</organism>
<keyword evidence="1 3" id="KW-0378">Hydrolase</keyword>
<sequence>MTDLAANLIAEGTWPASRLDGDYNARATVGDRFADEMRAYRESSDAVRDHLSRADLVYDTESGQTMDLFGIDPNGTLRPVFLFVHGGYWRALSKYDSTMMAEMLAEQGIATAVIDYRLSPEVTLTEIVREVRAALAFLWRDGKSLGIDPERIHVGGSSAGAHLVGTLIAGGWHADFGVPENIVKSALPVSGIYELAPIAAAFPQEWLALDDAAVVELSPLRHLPRTGCPIVVAWAEKEAPGFKRQSNAFHQAWTRAGFASQTFEAAGRNHFDVLMELRDPETPLSQALVSLVKSES</sequence>
<evidence type="ECO:0000313" key="4">
    <source>
        <dbReference type="Proteomes" id="UP000555546"/>
    </source>
</evidence>
<dbReference type="Proteomes" id="UP000555546">
    <property type="component" value="Unassembled WGS sequence"/>
</dbReference>
<dbReference type="SUPFAM" id="SSF53474">
    <property type="entry name" value="alpha/beta-Hydrolases"/>
    <property type="match status" value="1"/>
</dbReference>
<dbReference type="InterPro" id="IPR049492">
    <property type="entry name" value="BD-FAE-like_dom"/>
</dbReference>
<dbReference type="InterPro" id="IPR050300">
    <property type="entry name" value="GDXG_lipolytic_enzyme"/>
</dbReference>
<dbReference type="AlphaFoldDB" id="A0A7W9AZU7"/>
<dbReference type="RefSeq" id="WP_183655714.1">
    <property type="nucleotide sequence ID" value="NZ_JACIJG010000016.1"/>
</dbReference>
<protein>
    <submittedName>
        <fullName evidence="3">Arylformamidase</fullName>
        <ecNumber evidence="3">3.5.1.9</ecNumber>
    </submittedName>
</protein>
<dbReference type="PANTHER" id="PTHR48081:SF33">
    <property type="entry name" value="KYNURENINE FORMAMIDASE"/>
    <property type="match status" value="1"/>
</dbReference>